<dbReference type="PANTHER" id="PTHR33428:SF2">
    <property type="entry name" value="CHLOROPHYLLASE-2"/>
    <property type="match status" value="1"/>
</dbReference>
<dbReference type="Gene3D" id="2.60.120.430">
    <property type="entry name" value="Galactose-binding lectin"/>
    <property type="match status" value="1"/>
</dbReference>
<dbReference type="PANTHER" id="PTHR33428">
    <property type="entry name" value="CHLOROPHYLLASE-2, CHLOROPLASTIC"/>
    <property type="match status" value="1"/>
</dbReference>
<dbReference type="EMBL" id="CP089983">
    <property type="protein sequence ID" value="WXB10691.1"/>
    <property type="molecule type" value="Genomic_DNA"/>
</dbReference>
<evidence type="ECO:0000313" key="1">
    <source>
        <dbReference type="EMBL" id="WXB10691.1"/>
    </source>
</evidence>
<dbReference type="Gene3D" id="3.40.50.1820">
    <property type="entry name" value="alpha/beta hydrolase"/>
    <property type="match status" value="1"/>
</dbReference>
<proteinExistence type="predicted"/>
<organism evidence="1 2">
    <name type="scientific">Pendulispora rubella</name>
    <dbReference type="NCBI Taxonomy" id="2741070"/>
    <lineage>
        <taxon>Bacteria</taxon>
        <taxon>Pseudomonadati</taxon>
        <taxon>Myxococcota</taxon>
        <taxon>Myxococcia</taxon>
        <taxon>Myxococcales</taxon>
        <taxon>Sorangiineae</taxon>
        <taxon>Pendulisporaceae</taxon>
        <taxon>Pendulispora</taxon>
    </lineage>
</organism>
<evidence type="ECO:0000313" key="2">
    <source>
        <dbReference type="Proteomes" id="UP001374803"/>
    </source>
</evidence>
<accession>A0ABZ2LNC8</accession>
<reference evidence="1" key="1">
    <citation type="submission" date="2021-12" db="EMBL/GenBank/DDBJ databases">
        <title>Discovery of the Pendulisporaceae a myxobacterial family with distinct sporulation behavior and unique specialized metabolism.</title>
        <authorList>
            <person name="Garcia R."/>
            <person name="Popoff A."/>
            <person name="Bader C.D."/>
            <person name="Loehr J."/>
            <person name="Walesch S."/>
            <person name="Walt C."/>
            <person name="Boldt J."/>
            <person name="Bunk B."/>
            <person name="Haeckl F.J.F.P.J."/>
            <person name="Gunesch A.P."/>
            <person name="Birkelbach J."/>
            <person name="Nuebel U."/>
            <person name="Pietschmann T."/>
            <person name="Bach T."/>
            <person name="Mueller R."/>
        </authorList>
    </citation>
    <scope>NUCLEOTIDE SEQUENCE</scope>
    <source>
        <strain evidence="1">MSr11367</strain>
    </source>
</reference>
<protein>
    <recommendedName>
        <fullName evidence="3">Chlorophyllase</fullName>
    </recommendedName>
</protein>
<sequence length="668" mass="72603">MDPDVETTQATELWAQVYRPENLGDSPHPVLVFLHGNHGTCGTGSNPRQDYNCDYTRTGTCPSGYVVTPNHLGYAYVAERLASHGYVVVSVNANRGITCRNDGPSSDPYLNLSRGRLVLKHLQRLSEWNANGGTPASLGVELQGKLDFSQVGLMGHSRGGEGVRAAYNFYREANSPWPAKILSPVSFRALFEIGPVDGQLPSTTPPFPRLNADGTAWSVLLPMCDGDVSTLAGIWPYDRMLRIPTETPGKQKSTFTVWGANHNFYNTEWQETDSGGCAGHAKLWENDESVGSEKQRTTGLASMMGFFRANVGPNAEAKYNQIFNPMFELPAVLTNVTRVDRGYTDSSSSSITNVIEDFNQPVGTNSHGTPNDAAGITITHNTVPTHYNKANNPDQKAGLISWQTASTETLFQTNWTVAGEGQDISSYKTLDIRLSRQNSSLNPAEDTDLSIQLALADGSLSSAVSLKNYASVRGPVGGVNNLHPILQSARIPLSDFGTVALTKVRGVRFVFDKTASGAIYLGNVRLSNVVTLPASFTPALATTTYPVSSANGAPVNQIHTKGNAIKAIRRAAPPTSDARAADAPRSIEIELETAVNFPVRDAFPVLRIGERDFGISHHPNGDTRRIVFTVPETDFASARNGEKVTVYYEEYETSDRWEFSNLDKPTLR</sequence>
<name>A0ABZ2LNC8_9BACT</name>
<keyword evidence="2" id="KW-1185">Reference proteome</keyword>
<gene>
    <name evidence="1" type="ORF">LVJ94_07590</name>
</gene>
<dbReference type="InterPro" id="IPR029058">
    <property type="entry name" value="AB_hydrolase_fold"/>
</dbReference>
<dbReference type="SUPFAM" id="SSF53474">
    <property type="entry name" value="alpha/beta-Hydrolases"/>
    <property type="match status" value="1"/>
</dbReference>
<evidence type="ECO:0008006" key="3">
    <source>
        <dbReference type="Google" id="ProtNLM"/>
    </source>
</evidence>
<dbReference type="Proteomes" id="UP001374803">
    <property type="component" value="Chromosome"/>
</dbReference>